<sequence length="320" mass="35867">MTSVTLSSLPDPVLHLICVYLTPDRPSVNDPENGQSPTLYRPIISFSLTAHSLSRISSTHIATNVSLTHATVRWDLFLRTVQENPTYASSVKYFKLSEPSQEELSARGQNKYLDNRDLTTMFKALSGLETLFSSHGRLNRPNTIIDRLMAEEMPLWKTLQVVRFDHINVWGEERIIELNLRREGGGGEDGTNVSKYIWENGLLTGDLAGLSAHHLLNIPDVTAVDVTTRDFEDDGDTEGDADWIEDGGDQEDEGEEWSDDDDYEYESEDSDWDSEDDSDYEDDWEAEYGFSVPSPGPKEEEGLPTPVVGSLTPGKSLLDF</sequence>
<organism evidence="2 3">
    <name type="scientific">Curvularia clavata</name>
    <dbReference type="NCBI Taxonomy" id="95742"/>
    <lineage>
        <taxon>Eukaryota</taxon>
        <taxon>Fungi</taxon>
        <taxon>Dikarya</taxon>
        <taxon>Ascomycota</taxon>
        <taxon>Pezizomycotina</taxon>
        <taxon>Dothideomycetes</taxon>
        <taxon>Pleosporomycetidae</taxon>
        <taxon>Pleosporales</taxon>
        <taxon>Pleosporineae</taxon>
        <taxon>Pleosporaceae</taxon>
        <taxon>Curvularia</taxon>
    </lineage>
</organism>
<feature type="compositionally biased region" description="Acidic residues" evidence="1">
    <location>
        <begin position="231"/>
        <end position="286"/>
    </location>
</feature>
<evidence type="ECO:0000313" key="2">
    <source>
        <dbReference type="EMBL" id="USP74482.1"/>
    </source>
</evidence>
<protein>
    <submittedName>
        <fullName evidence="2">Uncharacterized protein</fullName>
    </submittedName>
</protein>
<evidence type="ECO:0000256" key="1">
    <source>
        <dbReference type="SAM" id="MobiDB-lite"/>
    </source>
</evidence>
<dbReference type="Proteomes" id="UP001056012">
    <property type="component" value="Chromosome 1"/>
</dbReference>
<evidence type="ECO:0000313" key="3">
    <source>
        <dbReference type="Proteomes" id="UP001056012"/>
    </source>
</evidence>
<dbReference type="AlphaFoldDB" id="A0A9Q9DPF7"/>
<dbReference type="OrthoDB" id="3797449at2759"/>
<reference evidence="2" key="1">
    <citation type="submission" date="2021-12" db="EMBL/GenBank/DDBJ databases">
        <title>Curvularia clavata genome.</title>
        <authorList>
            <person name="Cao Y."/>
        </authorList>
    </citation>
    <scope>NUCLEOTIDE SEQUENCE</scope>
    <source>
        <strain evidence="2">Yc1106</strain>
    </source>
</reference>
<name>A0A9Q9DPF7_CURCL</name>
<dbReference type="EMBL" id="CP089274">
    <property type="protein sequence ID" value="USP74482.1"/>
    <property type="molecule type" value="Genomic_DNA"/>
</dbReference>
<feature type="region of interest" description="Disordered" evidence="1">
    <location>
        <begin position="229"/>
        <end position="320"/>
    </location>
</feature>
<dbReference type="VEuPathDB" id="FungiDB:yc1106_01756"/>
<accession>A0A9Q9DPF7</accession>
<proteinExistence type="predicted"/>
<keyword evidence="3" id="KW-1185">Reference proteome</keyword>
<gene>
    <name evidence="2" type="ORF">yc1106_01756</name>
</gene>